<dbReference type="SUPFAM" id="SSF51735">
    <property type="entry name" value="NAD(P)-binding Rossmann-fold domains"/>
    <property type="match status" value="1"/>
</dbReference>
<dbReference type="InterPro" id="IPR051783">
    <property type="entry name" value="NAD(P)-dependent_oxidoreduct"/>
</dbReference>
<dbReference type="InterPro" id="IPR001509">
    <property type="entry name" value="Epimerase_deHydtase"/>
</dbReference>
<dbReference type="Gene3D" id="3.40.50.720">
    <property type="entry name" value="NAD(P)-binding Rossmann-like Domain"/>
    <property type="match status" value="1"/>
</dbReference>
<dbReference type="PANTHER" id="PTHR48079">
    <property type="entry name" value="PROTEIN YEEZ"/>
    <property type="match status" value="1"/>
</dbReference>
<protein>
    <submittedName>
        <fullName evidence="2">Epimerase</fullName>
    </submittedName>
</protein>
<dbReference type="GO" id="GO:0004029">
    <property type="term" value="F:aldehyde dehydrogenase (NAD+) activity"/>
    <property type="evidence" value="ECO:0007669"/>
    <property type="project" value="TreeGrafter"/>
</dbReference>
<accession>A0A414FZW4</accession>
<sequence length="361" mass="39856">MRTLLLGGTGAMGGYLQKELVSLGWEVYVTSRSARKSEGAITYLQGNAKDPSFLDVVLKDSCYDAVVDFMTWAPDAFRETLPSLLGSTGRYVFLSSYRVFSDSPVINESSPRLLESCPDKKYRSGSEYAIIKALEEDALRGSPTRNWTIIRPAITFSGGGAGRFQLGTYECGLWLWRAMRGLPVPVVPAMMKKQCTLTWAKDVARMIALLIQNPDAAGEDFNVATSQHQAWADVLDLYRLVLPVATREVTLDLYESHCGSALKEYGYIPQVRYDRMVDRVLDNSKVLAYTGLCDSDLADVRDALPRELSSFLARSPLLSTAPAVQGRLDRIARSSLRPRDALNEFGIAGSAKYFAGKFGLV</sequence>
<dbReference type="EMBL" id="QSJI01000001">
    <property type="protein sequence ID" value="RHD57423.1"/>
    <property type="molecule type" value="Genomic_DNA"/>
</dbReference>
<dbReference type="Pfam" id="PF01370">
    <property type="entry name" value="Epimerase"/>
    <property type="match status" value="1"/>
</dbReference>
<evidence type="ECO:0000313" key="3">
    <source>
        <dbReference type="Proteomes" id="UP000286050"/>
    </source>
</evidence>
<dbReference type="RefSeq" id="WP_118271226.1">
    <property type="nucleotide sequence ID" value="NZ_QSJI01000001.1"/>
</dbReference>
<dbReference type="Proteomes" id="UP000286050">
    <property type="component" value="Unassembled WGS sequence"/>
</dbReference>
<dbReference type="GO" id="GO:0005737">
    <property type="term" value="C:cytoplasm"/>
    <property type="evidence" value="ECO:0007669"/>
    <property type="project" value="TreeGrafter"/>
</dbReference>
<reference evidence="2 3" key="1">
    <citation type="submission" date="2018-08" db="EMBL/GenBank/DDBJ databases">
        <title>A genome reference for cultivated species of the human gut microbiota.</title>
        <authorList>
            <person name="Zou Y."/>
            <person name="Xue W."/>
            <person name="Luo G."/>
        </authorList>
    </citation>
    <scope>NUCLEOTIDE SEQUENCE [LARGE SCALE GENOMIC DNA]</scope>
    <source>
        <strain evidence="2 3">AM30-5LB</strain>
    </source>
</reference>
<dbReference type="AlphaFoldDB" id="A0A414FZW4"/>
<gene>
    <name evidence="2" type="ORF">DW787_00835</name>
</gene>
<dbReference type="InterPro" id="IPR036291">
    <property type="entry name" value="NAD(P)-bd_dom_sf"/>
</dbReference>
<dbReference type="PANTHER" id="PTHR48079:SF6">
    <property type="entry name" value="NAD(P)-BINDING DOMAIN-CONTAINING PROTEIN-RELATED"/>
    <property type="match status" value="1"/>
</dbReference>
<evidence type="ECO:0000259" key="1">
    <source>
        <dbReference type="Pfam" id="PF01370"/>
    </source>
</evidence>
<feature type="domain" description="NAD-dependent epimerase/dehydratase" evidence="1">
    <location>
        <begin position="4"/>
        <end position="224"/>
    </location>
</feature>
<organism evidence="2 3">
    <name type="scientific">Collinsella intestinalis</name>
    <dbReference type="NCBI Taxonomy" id="147207"/>
    <lineage>
        <taxon>Bacteria</taxon>
        <taxon>Bacillati</taxon>
        <taxon>Actinomycetota</taxon>
        <taxon>Coriobacteriia</taxon>
        <taxon>Coriobacteriales</taxon>
        <taxon>Coriobacteriaceae</taxon>
        <taxon>Collinsella</taxon>
    </lineage>
</organism>
<name>A0A414FZW4_9ACTN</name>
<comment type="caution">
    <text evidence="2">The sequence shown here is derived from an EMBL/GenBank/DDBJ whole genome shotgun (WGS) entry which is preliminary data.</text>
</comment>
<evidence type="ECO:0000313" key="2">
    <source>
        <dbReference type="EMBL" id="RHD57423.1"/>
    </source>
</evidence>
<proteinExistence type="predicted"/>